<evidence type="ECO:0000313" key="3">
    <source>
        <dbReference type="Proteomes" id="UP000319040"/>
    </source>
</evidence>
<proteinExistence type="predicted"/>
<feature type="transmembrane region" description="Helical" evidence="1">
    <location>
        <begin position="136"/>
        <end position="154"/>
    </location>
</feature>
<keyword evidence="1" id="KW-0812">Transmembrane</keyword>
<feature type="transmembrane region" description="Helical" evidence="1">
    <location>
        <begin position="331"/>
        <end position="358"/>
    </location>
</feature>
<organism evidence="2 3">
    <name type="scientific">Saccharicrinis carchari</name>
    <dbReference type="NCBI Taxonomy" id="1168039"/>
    <lineage>
        <taxon>Bacteria</taxon>
        <taxon>Pseudomonadati</taxon>
        <taxon>Bacteroidota</taxon>
        <taxon>Bacteroidia</taxon>
        <taxon>Marinilabiliales</taxon>
        <taxon>Marinilabiliaceae</taxon>
        <taxon>Saccharicrinis</taxon>
    </lineage>
</organism>
<keyword evidence="1" id="KW-1133">Transmembrane helix</keyword>
<sequence length="444" mass="48844">MAKWAADFALAAEVNQDVINLVLDKFIQALKSILTFTKKMGQIGSIQAEVIDLSIRDLSDPPPLGAVITDTEAEGIFKLKLFGLTIINTNIVFRIEKVELNLAKTAAGLPKGIIINITPGMKISLTFPQSRFIIKWLLNSIIGPLISFGVWLAFRIIRKVEIPVWELVDIFGALGLRFTPDSPLLTAQKASPPTSLLLASDFNLTNPLRGTGTDLKHFIPANTNVGAVVHERVLSAAVQLAFAKGWVPTRFRVGKYKIYINSIYVEFKQDKIVASGSLKAKRGKCWCKVKVKITFSAAVEPKIINTQTPNPLVDFKYDANVNTQVAMSGMLVVLGVIMFAPVFLSLTVSMSFLINIVLNQFLPFSTTWSQSGANLTIQAKSVHFSGFVPFRMNFPLQLSGKGSYDLSRFRQFQLPNNGPVIQVGYTPESLAIQEDEIRVAVALS</sequence>
<dbReference type="Proteomes" id="UP000319040">
    <property type="component" value="Unassembled WGS sequence"/>
</dbReference>
<gene>
    <name evidence="2" type="ORF">SAMN06265379_102271</name>
</gene>
<dbReference type="OrthoDB" id="1489835at2"/>
<accession>A0A521C268</accession>
<name>A0A521C268_SACCC</name>
<reference evidence="2 3" key="1">
    <citation type="submission" date="2017-05" db="EMBL/GenBank/DDBJ databases">
        <authorList>
            <person name="Varghese N."/>
            <person name="Submissions S."/>
        </authorList>
    </citation>
    <scope>NUCLEOTIDE SEQUENCE [LARGE SCALE GENOMIC DNA]</scope>
    <source>
        <strain evidence="2 3">DSM 27040</strain>
    </source>
</reference>
<evidence type="ECO:0000313" key="2">
    <source>
        <dbReference type="EMBL" id="SMO52820.1"/>
    </source>
</evidence>
<keyword evidence="1" id="KW-0472">Membrane</keyword>
<keyword evidence="3" id="KW-1185">Reference proteome</keyword>
<dbReference type="EMBL" id="FXTB01000002">
    <property type="protein sequence ID" value="SMO52820.1"/>
    <property type="molecule type" value="Genomic_DNA"/>
</dbReference>
<dbReference type="RefSeq" id="WP_142532570.1">
    <property type="nucleotide sequence ID" value="NZ_FXTB01000002.1"/>
</dbReference>
<evidence type="ECO:0000256" key="1">
    <source>
        <dbReference type="SAM" id="Phobius"/>
    </source>
</evidence>
<dbReference type="AlphaFoldDB" id="A0A521C268"/>
<protein>
    <submittedName>
        <fullName evidence="2">Uncharacterized protein</fullName>
    </submittedName>
</protein>